<gene>
    <name evidence="1" type="ORF">BDQ12DRAFT_240383</name>
</gene>
<reference evidence="1 2" key="1">
    <citation type="journal article" date="2019" name="Nat. Ecol. Evol.">
        <title>Megaphylogeny resolves global patterns of mushroom evolution.</title>
        <authorList>
            <person name="Varga T."/>
            <person name="Krizsan K."/>
            <person name="Foldi C."/>
            <person name="Dima B."/>
            <person name="Sanchez-Garcia M."/>
            <person name="Sanchez-Ramirez S."/>
            <person name="Szollosi G.J."/>
            <person name="Szarkandi J.G."/>
            <person name="Papp V."/>
            <person name="Albert L."/>
            <person name="Andreopoulos W."/>
            <person name="Angelini C."/>
            <person name="Antonin V."/>
            <person name="Barry K.W."/>
            <person name="Bougher N.L."/>
            <person name="Buchanan P."/>
            <person name="Buyck B."/>
            <person name="Bense V."/>
            <person name="Catcheside P."/>
            <person name="Chovatia M."/>
            <person name="Cooper J."/>
            <person name="Damon W."/>
            <person name="Desjardin D."/>
            <person name="Finy P."/>
            <person name="Geml J."/>
            <person name="Haridas S."/>
            <person name="Hughes K."/>
            <person name="Justo A."/>
            <person name="Karasinski D."/>
            <person name="Kautmanova I."/>
            <person name="Kiss B."/>
            <person name="Kocsube S."/>
            <person name="Kotiranta H."/>
            <person name="LaButti K.M."/>
            <person name="Lechner B.E."/>
            <person name="Liimatainen K."/>
            <person name="Lipzen A."/>
            <person name="Lukacs Z."/>
            <person name="Mihaltcheva S."/>
            <person name="Morgado L.N."/>
            <person name="Niskanen T."/>
            <person name="Noordeloos M.E."/>
            <person name="Ohm R.A."/>
            <person name="Ortiz-Santana B."/>
            <person name="Ovrebo C."/>
            <person name="Racz N."/>
            <person name="Riley R."/>
            <person name="Savchenko A."/>
            <person name="Shiryaev A."/>
            <person name="Soop K."/>
            <person name="Spirin V."/>
            <person name="Szebenyi C."/>
            <person name="Tomsovsky M."/>
            <person name="Tulloss R.E."/>
            <person name="Uehling J."/>
            <person name="Grigoriev I.V."/>
            <person name="Vagvolgyi C."/>
            <person name="Papp T."/>
            <person name="Martin F.M."/>
            <person name="Miettinen O."/>
            <person name="Hibbett D.S."/>
            <person name="Nagy L.G."/>
        </authorList>
    </citation>
    <scope>NUCLEOTIDE SEQUENCE [LARGE SCALE GENOMIC DNA]</scope>
    <source>
        <strain evidence="1 2">CBS 166.37</strain>
    </source>
</reference>
<evidence type="ECO:0000313" key="2">
    <source>
        <dbReference type="Proteomes" id="UP000308652"/>
    </source>
</evidence>
<dbReference type="Proteomes" id="UP000308652">
    <property type="component" value="Unassembled WGS sequence"/>
</dbReference>
<accession>A0A5C3LVC0</accession>
<dbReference type="EMBL" id="ML213612">
    <property type="protein sequence ID" value="TFK36762.1"/>
    <property type="molecule type" value="Genomic_DNA"/>
</dbReference>
<keyword evidence="2" id="KW-1185">Reference proteome</keyword>
<organism evidence="1 2">
    <name type="scientific">Crucibulum laeve</name>
    <dbReference type="NCBI Taxonomy" id="68775"/>
    <lineage>
        <taxon>Eukaryota</taxon>
        <taxon>Fungi</taxon>
        <taxon>Dikarya</taxon>
        <taxon>Basidiomycota</taxon>
        <taxon>Agaricomycotina</taxon>
        <taxon>Agaricomycetes</taxon>
        <taxon>Agaricomycetidae</taxon>
        <taxon>Agaricales</taxon>
        <taxon>Agaricineae</taxon>
        <taxon>Nidulariaceae</taxon>
        <taxon>Crucibulum</taxon>
    </lineage>
</organism>
<sequence length="242" mass="27751">MDLKRSRGIRTQLDSTLATFHLARTHTRCCKINVYTPILYRHLRESIPQSVRFSYGRCRAVLQTHVQSPCMIWIGIYTSIPSTLIVLSQATNHICTRHFPSPRNAPTAFDYTFTQIWSRLSVYRPQHPPESQASTPNRRIAQHTLYPASEISCLSQSSVLPGYMHLPTRARTLPYESEAFYPIWIPLTRRRDDKTILIGSWADTPAMLFSCDVSVIDCSCDSDVMWDLQLVPLVFQTLTVCE</sequence>
<protein>
    <submittedName>
        <fullName evidence="1">Uncharacterized protein</fullName>
    </submittedName>
</protein>
<proteinExistence type="predicted"/>
<evidence type="ECO:0000313" key="1">
    <source>
        <dbReference type="EMBL" id="TFK36762.1"/>
    </source>
</evidence>
<name>A0A5C3LVC0_9AGAR</name>
<dbReference type="AlphaFoldDB" id="A0A5C3LVC0"/>